<accession>A0A835GSC2</accession>
<dbReference type="EMBL" id="JACKWZ010000016">
    <property type="protein sequence ID" value="KAF9422483.1"/>
    <property type="molecule type" value="Genomic_DNA"/>
</dbReference>
<dbReference type="AlphaFoldDB" id="A0A835GSC2"/>
<keyword evidence="2" id="KW-1185">Reference proteome</keyword>
<evidence type="ECO:0000313" key="1">
    <source>
        <dbReference type="EMBL" id="KAF9422483.1"/>
    </source>
</evidence>
<feature type="non-terminal residue" evidence="1">
    <location>
        <position position="75"/>
    </location>
</feature>
<evidence type="ECO:0000313" key="2">
    <source>
        <dbReference type="Proteomes" id="UP000648187"/>
    </source>
</evidence>
<organism evidence="1 2">
    <name type="scientific">Spodoptera exigua</name>
    <name type="common">Beet armyworm</name>
    <name type="synonym">Noctua fulgens</name>
    <dbReference type="NCBI Taxonomy" id="7107"/>
    <lineage>
        <taxon>Eukaryota</taxon>
        <taxon>Metazoa</taxon>
        <taxon>Ecdysozoa</taxon>
        <taxon>Arthropoda</taxon>
        <taxon>Hexapoda</taxon>
        <taxon>Insecta</taxon>
        <taxon>Pterygota</taxon>
        <taxon>Neoptera</taxon>
        <taxon>Endopterygota</taxon>
        <taxon>Lepidoptera</taxon>
        <taxon>Glossata</taxon>
        <taxon>Ditrysia</taxon>
        <taxon>Noctuoidea</taxon>
        <taxon>Noctuidae</taxon>
        <taxon>Amphipyrinae</taxon>
        <taxon>Spodoptera</taxon>
    </lineage>
</organism>
<dbReference type="Proteomes" id="UP000648187">
    <property type="component" value="Unassembled WGS sequence"/>
</dbReference>
<protein>
    <submittedName>
        <fullName evidence="1">Uncharacterized protein</fullName>
    </submittedName>
</protein>
<reference evidence="1" key="1">
    <citation type="submission" date="2020-08" db="EMBL/GenBank/DDBJ databases">
        <title>Spodoptera exigua strain:BAW_Kor-Di-RS1 Genome sequencing and assembly.</title>
        <authorList>
            <person name="Kim J."/>
            <person name="Nam H.Y."/>
            <person name="Kwon M."/>
            <person name="Choi J.H."/>
            <person name="Cho S.R."/>
            <person name="Kim G.-H."/>
        </authorList>
    </citation>
    <scope>NUCLEOTIDE SEQUENCE</scope>
    <source>
        <strain evidence="1">BAW_Kor-Di-RS1</strain>
        <tissue evidence="1">Whole-body</tissue>
    </source>
</reference>
<sequence length="75" mass="8252">RDFDGSKERRVRNLRYTQIHIDVRSGPIAKARAAKISNECTSNPDPEVESSTCSQPALKAIDSKALLHLFGSGLQ</sequence>
<gene>
    <name evidence="1" type="ORF">HW555_001881</name>
</gene>
<proteinExistence type="predicted"/>
<comment type="caution">
    <text evidence="1">The sequence shown here is derived from an EMBL/GenBank/DDBJ whole genome shotgun (WGS) entry which is preliminary data.</text>
</comment>
<name>A0A835GSC2_SPOEX</name>